<protein>
    <recommendedName>
        <fullName evidence="7">Nicotinamide phosphoribosyltransferase</fullName>
        <ecNumber evidence="6">2.4.2.12</ecNumber>
    </recommendedName>
</protein>
<feature type="binding site" evidence="9">
    <location>
        <position position="209"/>
    </location>
    <ligand>
        <name>beta-nicotinamide D-ribonucleotide</name>
        <dbReference type="ChEBI" id="CHEBI:14649"/>
    </ligand>
</feature>
<dbReference type="InterPro" id="IPR041529">
    <property type="entry name" value="DUF5598"/>
</dbReference>
<dbReference type="GO" id="GO:0047280">
    <property type="term" value="F:nicotinamide phosphoribosyltransferase activity"/>
    <property type="evidence" value="ECO:0007669"/>
    <property type="project" value="UniProtKB-EC"/>
</dbReference>
<keyword evidence="2" id="KW-0662">Pyridine nucleotide biosynthesis</keyword>
<dbReference type="Gene3D" id="3.20.20.70">
    <property type="entry name" value="Aldolase class I"/>
    <property type="match status" value="1"/>
</dbReference>
<dbReference type="Pfam" id="PF04095">
    <property type="entry name" value="NAPRTase"/>
    <property type="match status" value="1"/>
</dbReference>
<reference evidence="12 13" key="1">
    <citation type="journal article" date="2017" name="Nat. Ecol. Evol.">
        <title>Scallop genome provides insights into evolution of bilaterian karyotype and development.</title>
        <authorList>
            <person name="Wang S."/>
            <person name="Zhang J."/>
            <person name="Jiao W."/>
            <person name="Li J."/>
            <person name="Xun X."/>
            <person name="Sun Y."/>
            <person name="Guo X."/>
            <person name="Huan P."/>
            <person name="Dong B."/>
            <person name="Zhang L."/>
            <person name="Hu X."/>
            <person name="Sun X."/>
            <person name="Wang J."/>
            <person name="Zhao C."/>
            <person name="Wang Y."/>
            <person name="Wang D."/>
            <person name="Huang X."/>
            <person name="Wang R."/>
            <person name="Lv J."/>
            <person name="Li Y."/>
            <person name="Zhang Z."/>
            <person name="Liu B."/>
            <person name="Lu W."/>
            <person name="Hui Y."/>
            <person name="Liang J."/>
            <person name="Zhou Z."/>
            <person name="Hou R."/>
            <person name="Li X."/>
            <person name="Liu Y."/>
            <person name="Li H."/>
            <person name="Ning X."/>
            <person name="Lin Y."/>
            <person name="Zhao L."/>
            <person name="Xing Q."/>
            <person name="Dou J."/>
            <person name="Li Y."/>
            <person name="Mao J."/>
            <person name="Guo H."/>
            <person name="Dou H."/>
            <person name="Li T."/>
            <person name="Mu C."/>
            <person name="Jiang W."/>
            <person name="Fu Q."/>
            <person name="Fu X."/>
            <person name="Miao Y."/>
            <person name="Liu J."/>
            <person name="Yu Q."/>
            <person name="Li R."/>
            <person name="Liao H."/>
            <person name="Li X."/>
            <person name="Kong Y."/>
            <person name="Jiang Z."/>
            <person name="Chourrout D."/>
            <person name="Li R."/>
            <person name="Bao Z."/>
        </authorList>
    </citation>
    <scope>NUCLEOTIDE SEQUENCE [LARGE SCALE GENOMIC DNA]</scope>
    <source>
        <strain evidence="12 13">PY_sf001</strain>
    </source>
</reference>
<evidence type="ECO:0000256" key="2">
    <source>
        <dbReference type="ARBA" id="ARBA00022642"/>
    </source>
</evidence>
<dbReference type="InterPro" id="IPR036068">
    <property type="entry name" value="Nicotinate_pribotase-like_C"/>
</dbReference>
<dbReference type="EC" id="2.4.2.12" evidence="6"/>
<organism evidence="12 13">
    <name type="scientific">Mizuhopecten yessoensis</name>
    <name type="common">Japanese scallop</name>
    <name type="synonym">Patinopecten yessoensis</name>
    <dbReference type="NCBI Taxonomy" id="6573"/>
    <lineage>
        <taxon>Eukaryota</taxon>
        <taxon>Metazoa</taxon>
        <taxon>Spiralia</taxon>
        <taxon>Lophotrochozoa</taxon>
        <taxon>Mollusca</taxon>
        <taxon>Bivalvia</taxon>
        <taxon>Autobranchia</taxon>
        <taxon>Pteriomorphia</taxon>
        <taxon>Pectinida</taxon>
        <taxon>Pectinoidea</taxon>
        <taxon>Pectinidae</taxon>
        <taxon>Mizuhopecten</taxon>
    </lineage>
</organism>
<evidence type="ECO:0000256" key="9">
    <source>
        <dbReference type="PIRSR" id="PIRSR005943-1"/>
    </source>
</evidence>
<evidence type="ECO:0000256" key="4">
    <source>
        <dbReference type="ARBA" id="ARBA00022679"/>
    </source>
</evidence>
<evidence type="ECO:0000256" key="7">
    <source>
        <dbReference type="ARBA" id="ARBA00035036"/>
    </source>
</evidence>
<dbReference type="OrthoDB" id="193380at2759"/>
<comment type="catalytic activity">
    <reaction evidence="8">
        <text>beta-nicotinamide D-ribonucleotide + diphosphate = 5-phospho-alpha-D-ribose 1-diphosphate + nicotinamide + H(+)</text>
        <dbReference type="Rhea" id="RHEA:16149"/>
        <dbReference type="ChEBI" id="CHEBI:14649"/>
        <dbReference type="ChEBI" id="CHEBI:15378"/>
        <dbReference type="ChEBI" id="CHEBI:17154"/>
        <dbReference type="ChEBI" id="CHEBI:33019"/>
        <dbReference type="ChEBI" id="CHEBI:58017"/>
        <dbReference type="EC" id="2.4.2.12"/>
    </reaction>
    <physiologicalReaction direction="right-to-left" evidence="8">
        <dbReference type="Rhea" id="RHEA:16151"/>
    </physiologicalReaction>
</comment>
<dbReference type="Proteomes" id="UP000242188">
    <property type="component" value="Unassembled WGS sequence"/>
</dbReference>
<feature type="domain" description="Nicotinamide phosphoribosyltransferase N-terminal" evidence="11">
    <location>
        <begin position="10"/>
        <end position="106"/>
    </location>
</feature>
<feature type="domain" description="Nicotinate/nicotinamide phosphoribosyltransferase" evidence="10">
    <location>
        <begin position="178"/>
        <end position="450"/>
    </location>
</feature>
<dbReference type="InterPro" id="IPR041525">
    <property type="entry name" value="N/Namide_PRibTrfase"/>
</dbReference>
<comment type="caution">
    <text evidence="12">The sequence shown here is derived from an EMBL/GenBank/DDBJ whole genome shotgun (WGS) entry which is preliminary data.</text>
</comment>
<evidence type="ECO:0000313" key="13">
    <source>
        <dbReference type="Proteomes" id="UP000242188"/>
    </source>
</evidence>
<feature type="binding site" evidence="9">
    <location>
        <position position="186"/>
    </location>
    <ligand>
        <name>diphosphate</name>
        <dbReference type="ChEBI" id="CHEBI:33019"/>
    </ligand>
</feature>
<evidence type="ECO:0000259" key="11">
    <source>
        <dbReference type="Pfam" id="PF18127"/>
    </source>
</evidence>
<evidence type="ECO:0000256" key="8">
    <source>
        <dbReference type="ARBA" id="ARBA00047835"/>
    </source>
</evidence>
<feature type="binding site" evidence="9">
    <location>
        <position position="235"/>
    </location>
    <ligand>
        <name>diphosphate</name>
        <dbReference type="ChEBI" id="CHEBI:33019"/>
    </ligand>
</feature>
<feature type="binding site" evidence="9">
    <location>
        <begin position="300"/>
        <end position="302"/>
    </location>
    <ligand>
        <name>beta-nicotinamide D-ribonucleotide</name>
        <dbReference type="ChEBI" id="CHEBI:14649"/>
    </ligand>
</feature>
<keyword evidence="4 12" id="KW-0808">Transferase</keyword>
<evidence type="ECO:0000256" key="6">
    <source>
        <dbReference type="ARBA" id="ARBA00035024"/>
    </source>
</evidence>
<dbReference type="EMBL" id="NEDP02005189">
    <property type="protein sequence ID" value="OWF42973.1"/>
    <property type="molecule type" value="Genomic_DNA"/>
</dbReference>
<gene>
    <name evidence="12" type="ORF">KP79_PYT12122</name>
</gene>
<evidence type="ECO:0000259" key="10">
    <source>
        <dbReference type="Pfam" id="PF04095"/>
    </source>
</evidence>
<name>A0A210Q2J7_MIZYE</name>
<feature type="binding site" evidence="9">
    <location>
        <position position="300"/>
    </location>
    <ligand>
        <name>diphosphate</name>
        <dbReference type="ChEBI" id="CHEBI:33019"/>
    </ligand>
</feature>
<dbReference type="AlphaFoldDB" id="A0A210Q2J7"/>
<proteinExistence type="inferred from homology"/>
<comment type="pathway">
    <text evidence="5">Cofactor biosynthesis; NAD(+) biosynthesis; nicotinamide D-ribonucleotide from 5-phospho-alpha-D-ribose 1-diphosphate and nicotinamide: step 1/1.</text>
</comment>
<dbReference type="UniPathway" id="UPA00253"/>
<keyword evidence="3 12" id="KW-0328">Glycosyltransferase</keyword>
<dbReference type="PIRSF" id="PIRSF005943">
    <property type="entry name" value="NMPRT"/>
    <property type="match status" value="1"/>
</dbReference>
<dbReference type="SUPFAM" id="SSF51690">
    <property type="entry name" value="Nicotinate/Quinolinate PRTase C-terminal domain-like"/>
    <property type="match status" value="1"/>
</dbReference>
<feature type="binding site" evidence="9">
    <location>
        <begin position="342"/>
        <end position="343"/>
    </location>
    <ligand>
        <name>beta-nicotinamide D-ribonucleotide</name>
        <dbReference type="ChEBI" id="CHEBI:14649"/>
    </ligand>
</feature>
<sequence length="498" mass="55538">MAYPAGGTDNILLITDSYKVTHHYQYPPNTTVVCSYFESRGGKFPSTVFFGLQYIIKRFLEGPVVTKEKIEEARDLYNAHFGHEYFNEEGWNYILENHDGKLPMRIKAVPEGSVVPYKNVLFTVENTDPKCFWLTNYFETLLVQTWYPMTVATNSRSQKEVIAKYLDETADSMDGLGFKLHDFGFRGSTSVESAGIGGTAHLVNFCGSDTITAITTAKRFYGCDMAGFSIPAAEHSTITTWGRDGEKEAFINMLTQFPNGPMACVSDSYDIWNACENVWGKELKDMIITRGQNGGVLVVRPDSGDPAEVVIKVLNILGNAFKTTENSKGYKMLPPYLRVIQGDGISYESLGEILEAMKSNGWSADNIVFGSGGALLQRMDRDTQKCAYKCSYAVIGGKEVNVYKNPITDVGKKSKKGRLTLEYENGKYTTVEEGKGNPTLDALVTVFENGKLLKDYTFAEVRENAELELRMQSGALPCLVPAFQFSYWQGMINVSCYY</sequence>
<evidence type="ECO:0000256" key="1">
    <source>
        <dbReference type="ARBA" id="ARBA00010897"/>
    </source>
</evidence>
<keyword evidence="13" id="KW-1185">Reference proteome</keyword>
<evidence type="ECO:0000256" key="5">
    <source>
        <dbReference type="ARBA" id="ARBA00035007"/>
    </source>
</evidence>
<dbReference type="InterPro" id="IPR016471">
    <property type="entry name" value="Nicotinamide_PRibTrfase"/>
</dbReference>
<accession>A0A210Q2J7</accession>
<dbReference type="GO" id="GO:0009435">
    <property type="term" value="P:NAD+ biosynthetic process"/>
    <property type="evidence" value="ECO:0007669"/>
    <property type="project" value="UniProtKB-UniPathway"/>
</dbReference>
<comment type="similarity">
    <text evidence="1">Belongs to the NAPRTase family.</text>
</comment>
<dbReference type="CDD" id="cd01569">
    <property type="entry name" value="PBEF_like"/>
    <property type="match status" value="1"/>
</dbReference>
<feature type="binding site" evidence="9">
    <location>
        <position position="373"/>
    </location>
    <ligand>
        <name>beta-nicotinamide D-ribonucleotide</name>
        <dbReference type="ChEBI" id="CHEBI:14649"/>
    </ligand>
</feature>
<feature type="binding site" evidence="9">
    <location>
        <position position="381"/>
    </location>
    <ligand>
        <name>beta-nicotinamide D-ribonucleotide</name>
        <dbReference type="ChEBI" id="CHEBI:14649"/>
    </ligand>
</feature>
<dbReference type="NCBIfam" id="NF006629">
    <property type="entry name" value="PRK09198.1"/>
    <property type="match status" value="1"/>
</dbReference>
<dbReference type="InterPro" id="IPR013785">
    <property type="entry name" value="Aldolase_TIM"/>
</dbReference>
<dbReference type="PANTHER" id="PTHR43816">
    <property type="entry name" value="NICOTINAMIDE PHOSPHORIBOSYLTRANSFERASE"/>
    <property type="match status" value="1"/>
</dbReference>
<dbReference type="PANTHER" id="PTHR43816:SF1">
    <property type="entry name" value="NICOTINAMIDE PHOSPHORIBOSYLTRANSFERASE"/>
    <property type="match status" value="1"/>
</dbReference>
<dbReference type="Pfam" id="PF18127">
    <property type="entry name" value="NAMPT_N"/>
    <property type="match status" value="1"/>
</dbReference>
<dbReference type="STRING" id="6573.A0A210Q2J7"/>
<evidence type="ECO:0000313" key="12">
    <source>
        <dbReference type="EMBL" id="OWF42973.1"/>
    </source>
</evidence>
<evidence type="ECO:0000256" key="3">
    <source>
        <dbReference type="ARBA" id="ARBA00022676"/>
    </source>
</evidence>